<evidence type="ECO:0000313" key="1">
    <source>
        <dbReference type="EMBL" id="KAL0411680.1"/>
    </source>
</evidence>
<reference evidence="1" key="1">
    <citation type="submission" date="2020-06" db="EMBL/GenBank/DDBJ databases">
        <authorList>
            <person name="Li T."/>
            <person name="Hu X."/>
            <person name="Zhang T."/>
            <person name="Song X."/>
            <person name="Zhang H."/>
            <person name="Dai N."/>
            <person name="Sheng W."/>
            <person name="Hou X."/>
            <person name="Wei L."/>
        </authorList>
    </citation>
    <scope>NUCLEOTIDE SEQUENCE</scope>
    <source>
        <strain evidence="1">KEN1</strain>
        <tissue evidence="1">Leaf</tissue>
    </source>
</reference>
<gene>
    <name evidence="1" type="ORF">Slati_3757700</name>
</gene>
<dbReference type="EMBL" id="JACGWN010000013">
    <property type="protein sequence ID" value="KAL0411680.1"/>
    <property type="molecule type" value="Genomic_DNA"/>
</dbReference>
<accession>A0AAW2U3X1</accession>
<sequence>MADELPVNCRTPAIAKYDGTADPMAALIAESSLLLLPGPHRNGSINYPGHDKMLSRSFVPFSCTSSPVAGSTERPN</sequence>
<proteinExistence type="predicted"/>
<name>A0AAW2U3X1_9LAMI</name>
<protein>
    <submittedName>
        <fullName evidence="1">Uncharacterized protein</fullName>
    </submittedName>
</protein>
<organism evidence="1">
    <name type="scientific">Sesamum latifolium</name>
    <dbReference type="NCBI Taxonomy" id="2727402"/>
    <lineage>
        <taxon>Eukaryota</taxon>
        <taxon>Viridiplantae</taxon>
        <taxon>Streptophyta</taxon>
        <taxon>Embryophyta</taxon>
        <taxon>Tracheophyta</taxon>
        <taxon>Spermatophyta</taxon>
        <taxon>Magnoliopsida</taxon>
        <taxon>eudicotyledons</taxon>
        <taxon>Gunneridae</taxon>
        <taxon>Pentapetalae</taxon>
        <taxon>asterids</taxon>
        <taxon>lamiids</taxon>
        <taxon>Lamiales</taxon>
        <taxon>Pedaliaceae</taxon>
        <taxon>Sesamum</taxon>
    </lineage>
</organism>
<dbReference type="AlphaFoldDB" id="A0AAW2U3X1"/>
<comment type="caution">
    <text evidence="1">The sequence shown here is derived from an EMBL/GenBank/DDBJ whole genome shotgun (WGS) entry which is preliminary data.</text>
</comment>
<reference evidence="1" key="2">
    <citation type="journal article" date="2024" name="Plant">
        <title>Genomic evolution and insights into agronomic trait innovations of Sesamum species.</title>
        <authorList>
            <person name="Miao H."/>
            <person name="Wang L."/>
            <person name="Qu L."/>
            <person name="Liu H."/>
            <person name="Sun Y."/>
            <person name="Le M."/>
            <person name="Wang Q."/>
            <person name="Wei S."/>
            <person name="Zheng Y."/>
            <person name="Lin W."/>
            <person name="Duan Y."/>
            <person name="Cao H."/>
            <person name="Xiong S."/>
            <person name="Wang X."/>
            <person name="Wei L."/>
            <person name="Li C."/>
            <person name="Ma Q."/>
            <person name="Ju M."/>
            <person name="Zhao R."/>
            <person name="Li G."/>
            <person name="Mu C."/>
            <person name="Tian Q."/>
            <person name="Mei H."/>
            <person name="Zhang T."/>
            <person name="Gao T."/>
            <person name="Zhang H."/>
        </authorList>
    </citation>
    <scope>NUCLEOTIDE SEQUENCE</scope>
    <source>
        <strain evidence="1">KEN1</strain>
    </source>
</reference>